<dbReference type="SUPFAM" id="SSF64307">
    <property type="entry name" value="SirA-like"/>
    <property type="match status" value="1"/>
</dbReference>
<dbReference type="EMBL" id="JABFDB010000006">
    <property type="protein sequence ID" value="NYZ20156.1"/>
    <property type="molecule type" value="Genomic_DNA"/>
</dbReference>
<gene>
    <name evidence="1" type="ORF">HND93_10560</name>
</gene>
<dbReference type="InterPro" id="IPR036868">
    <property type="entry name" value="TusA-like_sf"/>
</dbReference>
<evidence type="ECO:0000313" key="2">
    <source>
        <dbReference type="Proteomes" id="UP000584642"/>
    </source>
</evidence>
<accession>A0ABX2T780</accession>
<organism evidence="1 2">
    <name type="scientific">Azospirillum oleiclasticum</name>
    <dbReference type="NCBI Taxonomy" id="2735135"/>
    <lineage>
        <taxon>Bacteria</taxon>
        <taxon>Pseudomonadati</taxon>
        <taxon>Pseudomonadota</taxon>
        <taxon>Alphaproteobacteria</taxon>
        <taxon>Rhodospirillales</taxon>
        <taxon>Azospirillaceae</taxon>
        <taxon>Azospirillum</taxon>
    </lineage>
</organism>
<protein>
    <submittedName>
        <fullName evidence="1">Sulfurtransferase TusA family protein</fullName>
    </submittedName>
</protein>
<name>A0ABX2T780_9PROT</name>
<reference evidence="1 2" key="1">
    <citation type="submission" date="2020-05" db="EMBL/GenBank/DDBJ databases">
        <title>Azospirillum oleiclasticum sp. nov, a nitrogen-fixing and heavy crude oil-emulsifying bacterium isolated from the crude oil of Yumen Oilfield.</title>
        <authorList>
            <person name="Wu D."/>
            <person name="Cai M."/>
            <person name="Zhang X."/>
        </authorList>
    </citation>
    <scope>NUCLEOTIDE SEQUENCE [LARGE SCALE GENOMIC DNA]</scope>
    <source>
        <strain evidence="1 2">ROY-1-1-2</strain>
    </source>
</reference>
<comment type="caution">
    <text evidence="1">The sequence shown here is derived from an EMBL/GenBank/DDBJ whole genome shotgun (WGS) entry which is preliminary data.</text>
</comment>
<dbReference type="RefSeq" id="WP_180281926.1">
    <property type="nucleotide sequence ID" value="NZ_JABFDB010000006.1"/>
</dbReference>
<proteinExistence type="predicted"/>
<evidence type="ECO:0000313" key="1">
    <source>
        <dbReference type="EMBL" id="NYZ20156.1"/>
    </source>
</evidence>
<keyword evidence="2" id="KW-1185">Reference proteome</keyword>
<dbReference type="Gene3D" id="3.30.110.40">
    <property type="entry name" value="TusA-like domain"/>
    <property type="match status" value="1"/>
</dbReference>
<sequence length="80" mass="8886">MSREPVADAEWNAGDLGCGELVLALRAKLKAMPGGVMRLVALDPGAPEDIAAWCRVTNNPLLHHDPQQRAYWIRSRDHWA</sequence>
<dbReference type="Proteomes" id="UP000584642">
    <property type="component" value="Unassembled WGS sequence"/>
</dbReference>